<evidence type="ECO:0000313" key="5">
    <source>
        <dbReference type="Proteomes" id="UP000535543"/>
    </source>
</evidence>
<proteinExistence type="inferred from homology"/>
<dbReference type="Pfam" id="PF00106">
    <property type="entry name" value="adh_short"/>
    <property type="match status" value="1"/>
</dbReference>
<dbReference type="CDD" id="cd05233">
    <property type="entry name" value="SDR_c"/>
    <property type="match status" value="1"/>
</dbReference>
<dbReference type="EMBL" id="VCQU01000001">
    <property type="protein sequence ID" value="NMN93843.1"/>
    <property type="molecule type" value="Genomic_DNA"/>
</dbReference>
<reference evidence="4 5" key="2">
    <citation type="submission" date="2020-06" db="EMBL/GenBank/DDBJ databases">
        <title>Antribacter stalactiti gen. nov., sp. nov., a new member of the family Nacardiaceae isolated from a cave.</title>
        <authorList>
            <person name="Kim I.S."/>
        </authorList>
    </citation>
    <scope>NUCLEOTIDE SEQUENCE [LARGE SCALE GENOMIC DNA]</scope>
    <source>
        <strain evidence="4 5">YC2-7</strain>
    </source>
</reference>
<evidence type="ECO:0000256" key="1">
    <source>
        <dbReference type="ARBA" id="ARBA00006484"/>
    </source>
</evidence>
<dbReference type="InterPro" id="IPR036291">
    <property type="entry name" value="NAD(P)-bd_dom_sf"/>
</dbReference>
<dbReference type="PANTHER" id="PTHR24322">
    <property type="entry name" value="PKSB"/>
    <property type="match status" value="1"/>
</dbReference>
<dbReference type="SUPFAM" id="SSF51735">
    <property type="entry name" value="NAD(P)-binding Rossmann-fold domains"/>
    <property type="match status" value="1"/>
</dbReference>
<dbReference type="NCBIfam" id="NF005878">
    <property type="entry name" value="PRK07825.1"/>
    <property type="match status" value="1"/>
</dbReference>
<keyword evidence="2" id="KW-0560">Oxidoreductase</keyword>
<dbReference type="PANTHER" id="PTHR24322:SF736">
    <property type="entry name" value="RETINOL DEHYDROGENASE 10"/>
    <property type="match status" value="1"/>
</dbReference>
<dbReference type="RefSeq" id="WP_169584532.1">
    <property type="nucleotide sequence ID" value="NZ_VCQU01000001.1"/>
</dbReference>
<organism evidence="4 5">
    <name type="scientific">Antrihabitans stalactiti</name>
    <dbReference type="NCBI Taxonomy" id="2584121"/>
    <lineage>
        <taxon>Bacteria</taxon>
        <taxon>Bacillati</taxon>
        <taxon>Actinomycetota</taxon>
        <taxon>Actinomycetes</taxon>
        <taxon>Mycobacteriales</taxon>
        <taxon>Nocardiaceae</taxon>
        <taxon>Antrihabitans</taxon>
    </lineage>
</organism>
<dbReference type="PRINTS" id="PR00080">
    <property type="entry name" value="SDRFAMILY"/>
</dbReference>
<dbReference type="AlphaFoldDB" id="A0A848K540"/>
<dbReference type="PRINTS" id="PR00081">
    <property type="entry name" value="GDHRDH"/>
</dbReference>
<dbReference type="GO" id="GO:0016616">
    <property type="term" value="F:oxidoreductase activity, acting on the CH-OH group of donors, NAD or NADP as acceptor"/>
    <property type="evidence" value="ECO:0007669"/>
    <property type="project" value="TreeGrafter"/>
</dbReference>
<name>A0A848K540_9NOCA</name>
<evidence type="ECO:0000256" key="2">
    <source>
        <dbReference type="ARBA" id="ARBA00023002"/>
    </source>
</evidence>
<dbReference type="PROSITE" id="PS00061">
    <property type="entry name" value="ADH_SHORT"/>
    <property type="match status" value="1"/>
</dbReference>
<sequence>MTTTPLRGLRIAITGAGRGIGLATAKELRQRGATVVIGDLDASAAASAAATLGSDVEAFALDVSDHESFAAFIKQAAADAPIDVLINNAGIMPIGHFLDQSAEVHRRAVEVNVMGCIYGMHLALPAMIERGSGHIINIASAAGKSPVPGGLTYCGTKSAVIALTETARVEFSGSGVEFTCVMPSFTNTELIAGTTATKLVPIAEPSDVARAIAGAIGKPKADVYVPKLVGTLLRPQPLMGRRLRDIVNRKLGAYNTFLDFDPDARAAYTRRITES</sequence>
<comment type="caution">
    <text evidence="4">The sequence shown here is derived from an EMBL/GenBank/DDBJ whole genome shotgun (WGS) entry which is preliminary data.</text>
</comment>
<protein>
    <submittedName>
        <fullName evidence="4">SDR family oxidoreductase</fullName>
    </submittedName>
</protein>
<reference evidence="4 5" key="1">
    <citation type="submission" date="2019-05" db="EMBL/GenBank/DDBJ databases">
        <authorList>
            <person name="Lee S.D."/>
        </authorList>
    </citation>
    <scope>NUCLEOTIDE SEQUENCE [LARGE SCALE GENOMIC DNA]</scope>
    <source>
        <strain evidence="4 5">YC2-7</strain>
    </source>
</reference>
<keyword evidence="5" id="KW-1185">Reference proteome</keyword>
<evidence type="ECO:0000256" key="3">
    <source>
        <dbReference type="RuleBase" id="RU000363"/>
    </source>
</evidence>
<comment type="similarity">
    <text evidence="1 3">Belongs to the short-chain dehydrogenases/reductases (SDR) family.</text>
</comment>
<dbReference type="InterPro" id="IPR020904">
    <property type="entry name" value="Sc_DH/Rdtase_CS"/>
</dbReference>
<dbReference type="Proteomes" id="UP000535543">
    <property type="component" value="Unassembled WGS sequence"/>
</dbReference>
<gene>
    <name evidence="4" type="ORF">FGL95_02155</name>
</gene>
<evidence type="ECO:0000313" key="4">
    <source>
        <dbReference type="EMBL" id="NMN93843.1"/>
    </source>
</evidence>
<accession>A0A848K540</accession>
<dbReference type="InterPro" id="IPR002347">
    <property type="entry name" value="SDR_fam"/>
</dbReference>
<dbReference type="Gene3D" id="3.40.50.720">
    <property type="entry name" value="NAD(P)-binding Rossmann-like Domain"/>
    <property type="match status" value="1"/>
</dbReference>